<dbReference type="GeneID" id="106478085"/>
<feature type="transmembrane region" description="Helical" evidence="10">
    <location>
        <begin position="36"/>
        <end position="61"/>
    </location>
</feature>
<feature type="transmembrane region" description="Helical" evidence="10">
    <location>
        <begin position="73"/>
        <end position="93"/>
    </location>
</feature>
<evidence type="ECO:0000313" key="14">
    <source>
        <dbReference type="RefSeq" id="XP_022237327.1"/>
    </source>
</evidence>
<evidence type="ECO:0000256" key="10">
    <source>
        <dbReference type="SAM" id="Phobius"/>
    </source>
</evidence>
<comment type="subcellular location">
    <subcellularLocation>
        <location evidence="1">Membrane</location>
        <topology evidence="1">Multi-pass membrane protein</topology>
    </subcellularLocation>
</comment>
<evidence type="ECO:0000256" key="9">
    <source>
        <dbReference type="RuleBase" id="RU000688"/>
    </source>
</evidence>
<dbReference type="PRINTS" id="PR00237">
    <property type="entry name" value="GPCRRHODOPSN"/>
</dbReference>
<gene>
    <name evidence="13 14" type="primary">LOC106478085</name>
</gene>
<dbReference type="InterPro" id="IPR000276">
    <property type="entry name" value="GPCR_Rhodpsn"/>
</dbReference>
<keyword evidence="5 9" id="KW-0297">G-protein coupled receptor</keyword>
<feature type="transmembrane region" description="Helical" evidence="10">
    <location>
        <begin position="206"/>
        <end position="227"/>
    </location>
</feature>
<evidence type="ECO:0000256" key="6">
    <source>
        <dbReference type="ARBA" id="ARBA00023136"/>
    </source>
</evidence>
<sequence>MSPESPLNDTFLNLNISSNSSDTEHYVPYKNRPETYIVPIVFAVIFVVGLLGNGTLMAIFVKHKVMRSIPNTYIISLTAGDLLVIIGTVPFVSTIYTLESWPYGEFVCKLSELLRDVSVGVTALNLVALSVDRYTAIVFPLSKQSSIHTKSLTVLLAVSIWFIAVILAIPGSYFAFILQLDLQGKIISVCYPYPEYMMPWYPRTMVLIKFLLFYTLPLLCTGIFYCLTARHLIRSSQNLVGRNHSHVKQLRARVKVAKIVLIFVVLFAISFLPSHMFLLWFYFYPNTMENYNDFWHVCKIVGYVLTFANSCMNPVALYLVSGIFRGYFQQYLFCCFSNKTLRRKHGHSLTLKTVNTTFIADTPQRRLHVTTDL</sequence>
<keyword evidence="3 9" id="KW-0812">Transmembrane</keyword>
<evidence type="ECO:0000256" key="7">
    <source>
        <dbReference type="ARBA" id="ARBA00023170"/>
    </source>
</evidence>
<keyword evidence="12" id="KW-1185">Reference proteome</keyword>
<dbReference type="RefSeq" id="XP_013794051.1">
    <property type="nucleotide sequence ID" value="XM_013938597.2"/>
</dbReference>
<feature type="domain" description="G-protein coupled receptors family 1 profile" evidence="11">
    <location>
        <begin position="52"/>
        <end position="317"/>
    </location>
</feature>
<dbReference type="Gene3D" id="1.20.1070.10">
    <property type="entry name" value="Rhodopsin 7-helix transmembrane proteins"/>
    <property type="match status" value="1"/>
</dbReference>
<dbReference type="Proteomes" id="UP000694941">
    <property type="component" value="Unplaced"/>
</dbReference>
<keyword evidence="4 10" id="KW-1133">Transmembrane helix</keyword>
<keyword evidence="7 9" id="KW-0675">Receptor</keyword>
<feature type="transmembrane region" description="Helical" evidence="10">
    <location>
        <begin position="300"/>
        <end position="320"/>
    </location>
</feature>
<evidence type="ECO:0000256" key="4">
    <source>
        <dbReference type="ARBA" id="ARBA00022989"/>
    </source>
</evidence>
<name>A0ABM1C4M1_LIMPO</name>
<evidence type="ECO:0000313" key="12">
    <source>
        <dbReference type="Proteomes" id="UP000694941"/>
    </source>
</evidence>
<dbReference type="Pfam" id="PF00001">
    <property type="entry name" value="7tm_1"/>
    <property type="match status" value="1"/>
</dbReference>
<keyword evidence="8 9" id="KW-0807">Transducer</keyword>
<evidence type="ECO:0000256" key="2">
    <source>
        <dbReference type="ARBA" id="ARBA00010663"/>
    </source>
</evidence>
<dbReference type="PANTHER" id="PTHR45695:SF26">
    <property type="entry name" value="NEUROPEPTIDE CCHAMIDE-1 RECEPTOR"/>
    <property type="match status" value="1"/>
</dbReference>
<dbReference type="InterPro" id="IPR017452">
    <property type="entry name" value="GPCR_Rhodpsn_7TM"/>
</dbReference>
<evidence type="ECO:0000313" key="13">
    <source>
        <dbReference type="RefSeq" id="XP_013794051.1"/>
    </source>
</evidence>
<feature type="transmembrane region" description="Helical" evidence="10">
    <location>
        <begin position="259"/>
        <end position="280"/>
    </location>
</feature>
<evidence type="ECO:0000256" key="5">
    <source>
        <dbReference type="ARBA" id="ARBA00023040"/>
    </source>
</evidence>
<evidence type="ECO:0000256" key="8">
    <source>
        <dbReference type="ARBA" id="ARBA00023224"/>
    </source>
</evidence>
<evidence type="ECO:0000256" key="1">
    <source>
        <dbReference type="ARBA" id="ARBA00004141"/>
    </source>
</evidence>
<protein>
    <submittedName>
        <fullName evidence="13 14">Neuropeptide CCHamide-1 receptor-like</fullName>
    </submittedName>
</protein>
<comment type="similarity">
    <text evidence="2 9">Belongs to the G-protein coupled receptor 1 family.</text>
</comment>
<dbReference type="RefSeq" id="XP_022237327.1">
    <property type="nucleotide sequence ID" value="XM_022381619.1"/>
</dbReference>
<dbReference type="PANTHER" id="PTHR45695">
    <property type="entry name" value="LEUCOKININ RECEPTOR-RELATED"/>
    <property type="match status" value="1"/>
</dbReference>
<dbReference type="PROSITE" id="PS00237">
    <property type="entry name" value="G_PROTEIN_RECEP_F1_1"/>
    <property type="match status" value="1"/>
</dbReference>
<dbReference type="PROSITE" id="PS50262">
    <property type="entry name" value="G_PROTEIN_RECEP_F1_2"/>
    <property type="match status" value="1"/>
</dbReference>
<proteinExistence type="inferred from homology"/>
<feature type="transmembrane region" description="Helical" evidence="10">
    <location>
        <begin position="152"/>
        <end position="176"/>
    </location>
</feature>
<keyword evidence="6 10" id="KW-0472">Membrane</keyword>
<feature type="transmembrane region" description="Helical" evidence="10">
    <location>
        <begin position="113"/>
        <end position="131"/>
    </location>
</feature>
<reference evidence="13 14" key="1">
    <citation type="submission" date="2025-05" db="UniProtKB">
        <authorList>
            <consortium name="RefSeq"/>
        </authorList>
    </citation>
    <scope>IDENTIFICATION</scope>
    <source>
        <tissue evidence="13 14">Muscle</tissue>
    </source>
</reference>
<evidence type="ECO:0000256" key="3">
    <source>
        <dbReference type="ARBA" id="ARBA00022692"/>
    </source>
</evidence>
<evidence type="ECO:0000259" key="11">
    <source>
        <dbReference type="PROSITE" id="PS50262"/>
    </source>
</evidence>
<organism evidence="12 13">
    <name type="scientific">Limulus polyphemus</name>
    <name type="common">Atlantic horseshoe crab</name>
    <dbReference type="NCBI Taxonomy" id="6850"/>
    <lineage>
        <taxon>Eukaryota</taxon>
        <taxon>Metazoa</taxon>
        <taxon>Ecdysozoa</taxon>
        <taxon>Arthropoda</taxon>
        <taxon>Chelicerata</taxon>
        <taxon>Merostomata</taxon>
        <taxon>Xiphosura</taxon>
        <taxon>Limulidae</taxon>
        <taxon>Limulus</taxon>
    </lineage>
</organism>
<dbReference type="SUPFAM" id="SSF81321">
    <property type="entry name" value="Family A G protein-coupled receptor-like"/>
    <property type="match status" value="1"/>
</dbReference>
<accession>A0ABM1C4M1</accession>